<feature type="transmembrane region" description="Helical" evidence="2">
    <location>
        <begin position="6"/>
        <end position="24"/>
    </location>
</feature>
<sequence>MIFGFAFQIIFILVLLSGIIAFVGNRTGRFFGKKRLSVFNLRPRYTATIFTIISGILIMVLTFATLFLVSRDVRMALFGLEGLKHSIKAGEKQLAATEIKLNNQKKELSDVKKELEIAREQKNNLEKEKAHLLTLRNLLREEIENQKVRKVVFGAGEIALIRLLRGGVGAGAAKLAINGVLNDLDEEVKKYNIPNVSVDKADFDATVSYLANTTGDIVLRIKSIENVIAGSDLWVRLEVLPNELVYHKGEKLVDATIPEGINQSTIEEELKSLLSTARFTAARRGVLPNVAGSFGSLPYSEIFEAAKKIKGSTISVKVNVLAKEDIYLIGPLLVKLEIVK</sequence>
<evidence type="ECO:0000256" key="2">
    <source>
        <dbReference type="SAM" id="Phobius"/>
    </source>
</evidence>
<evidence type="ECO:0000313" key="3">
    <source>
        <dbReference type="EMBL" id="OGC25054.1"/>
    </source>
</evidence>
<evidence type="ECO:0000256" key="1">
    <source>
        <dbReference type="SAM" id="Coils"/>
    </source>
</evidence>
<accession>A0A1F4SXB0</accession>
<feature type="coiled-coil region" evidence="1">
    <location>
        <begin position="87"/>
        <end position="142"/>
    </location>
</feature>
<dbReference type="Pfam" id="PF11283">
    <property type="entry name" value="DUF3084"/>
    <property type="match status" value="1"/>
</dbReference>
<reference evidence="3 4" key="1">
    <citation type="journal article" date="2016" name="Nat. Commun.">
        <title>Thousands of microbial genomes shed light on interconnected biogeochemical processes in an aquifer system.</title>
        <authorList>
            <person name="Anantharaman K."/>
            <person name="Brown C.T."/>
            <person name="Hug L.A."/>
            <person name="Sharon I."/>
            <person name="Castelle C.J."/>
            <person name="Probst A.J."/>
            <person name="Thomas B.C."/>
            <person name="Singh A."/>
            <person name="Wilkins M.J."/>
            <person name="Karaoz U."/>
            <person name="Brodie E.L."/>
            <person name="Williams K.H."/>
            <person name="Hubbard S.S."/>
            <person name="Banfield J.F."/>
        </authorList>
    </citation>
    <scope>NUCLEOTIDE SEQUENCE [LARGE SCALE GENOMIC DNA]</scope>
</reference>
<name>A0A1F4SXB0_UNCSA</name>
<protein>
    <recommendedName>
        <fullName evidence="5">DUF3084 domain-containing protein</fullName>
    </recommendedName>
</protein>
<dbReference type="InterPro" id="IPR021435">
    <property type="entry name" value="DUF3084"/>
</dbReference>
<organism evidence="3 4">
    <name type="scientific">candidate division WOR-1 bacterium RIFOXYB2_FULL_37_13</name>
    <dbReference type="NCBI Taxonomy" id="1802579"/>
    <lineage>
        <taxon>Bacteria</taxon>
        <taxon>Bacillati</taxon>
        <taxon>Saganbacteria</taxon>
    </lineage>
</organism>
<keyword evidence="2" id="KW-1133">Transmembrane helix</keyword>
<keyword evidence="1" id="KW-0175">Coiled coil</keyword>
<proteinExistence type="predicted"/>
<dbReference type="EMBL" id="MEUB01000004">
    <property type="protein sequence ID" value="OGC25054.1"/>
    <property type="molecule type" value="Genomic_DNA"/>
</dbReference>
<gene>
    <name evidence="3" type="ORF">A2310_00085</name>
</gene>
<comment type="caution">
    <text evidence="3">The sequence shown here is derived from an EMBL/GenBank/DDBJ whole genome shotgun (WGS) entry which is preliminary data.</text>
</comment>
<evidence type="ECO:0000313" key="4">
    <source>
        <dbReference type="Proteomes" id="UP000178417"/>
    </source>
</evidence>
<evidence type="ECO:0008006" key="5">
    <source>
        <dbReference type="Google" id="ProtNLM"/>
    </source>
</evidence>
<dbReference type="Proteomes" id="UP000178417">
    <property type="component" value="Unassembled WGS sequence"/>
</dbReference>
<keyword evidence="2" id="KW-0812">Transmembrane</keyword>
<dbReference type="STRING" id="1802579.A2310_00085"/>
<keyword evidence="2" id="KW-0472">Membrane</keyword>
<feature type="transmembrane region" description="Helical" evidence="2">
    <location>
        <begin position="45"/>
        <end position="69"/>
    </location>
</feature>
<dbReference type="AlphaFoldDB" id="A0A1F4SXB0"/>